<name>A0ABX2D854_9SPHI</name>
<comment type="caution">
    <text evidence="1">The sequence shown here is derived from an EMBL/GenBank/DDBJ whole genome shotgun (WGS) entry which is preliminary data.</text>
</comment>
<reference evidence="1 2" key="1">
    <citation type="submission" date="2020-05" db="EMBL/GenBank/DDBJ databases">
        <title>Description of Pedobacter foliorum sp. nov.</title>
        <authorList>
            <person name="Qi S."/>
            <person name="Carlier A."/>
            <person name="Cnockaert M."/>
            <person name="Vandamme P."/>
        </authorList>
    </citation>
    <scope>NUCLEOTIDE SEQUENCE [LARGE SCALE GENOMIC DNA]</scope>
    <source>
        <strain evidence="1 2">LMG 31300</strain>
    </source>
</reference>
<dbReference type="EMBL" id="JABMKV010000001">
    <property type="protein sequence ID" value="NQX30230.1"/>
    <property type="molecule type" value="Genomic_DNA"/>
</dbReference>
<keyword evidence="2" id="KW-1185">Reference proteome</keyword>
<protein>
    <submittedName>
        <fullName evidence="1">Uncharacterized protein</fullName>
    </submittedName>
</protein>
<accession>A0ABX2D854</accession>
<evidence type="ECO:0000313" key="2">
    <source>
        <dbReference type="Proteomes" id="UP000762110"/>
    </source>
</evidence>
<evidence type="ECO:0000313" key="1">
    <source>
        <dbReference type="EMBL" id="NQX30230.1"/>
    </source>
</evidence>
<gene>
    <name evidence="1" type="ORF">HQN85_00720</name>
</gene>
<sequence length="164" mass="19091">MIDKTTPINVIRFDVNLNPDLTQANEVDCNIDYDLGRSQISGQNYLVLHWQLVAYDQLNNVLVNYCSSRVCTLTITSKQEDFVSLINYLNNYYFEVALDFEEKLPNRSDFNFVDLSTLLNETARKIIVSLTKLGIYHKLPRVEIHSFNAMQQKRHKKSIKEVIN</sequence>
<dbReference type="RefSeq" id="WP_173268430.1">
    <property type="nucleotide sequence ID" value="NZ_JABMKV010000001.1"/>
</dbReference>
<organism evidence="1 2">
    <name type="scientific">Pedobacter boryungensis</name>
    <dbReference type="NCBI Taxonomy" id="869962"/>
    <lineage>
        <taxon>Bacteria</taxon>
        <taxon>Pseudomonadati</taxon>
        <taxon>Bacteroidota</taxon>
        <taxon>Sphingobacteriia</taxon>
        <taxon>Sphingobacteriales</taxon>
        <taxon>Sphingobacteriaceae</taxon>
        <taxon>Pedobacter</taxon>
    </lineage>
</organism>
<dbReference type="Proteomes" id="UP000762110">
    <property type="component" value="Unassembled WGS sequence"/>
</dbReference>
<proteinExistence type="predicted"/>